<dbReference type="AlphaFoldDB" id="D4LER2"/>
<dbReference type="KEGG" id="rch:RUM_20860"/>
<accession>D4LER2</accession>
<dbReference type="STRING" id="213810.RUM_20860"/>
<keyword evidence="1" id="KW-1133">Transmembrane helix</keyword>
<dbReference type="RefSeq" id="WP_015559013.1">
    <property type="nucleotide sequence ID" value="NC_021039.1"/>
</dbReference>
<evidence type="ECO:0000313" key="2">
    <source>
        <dbReference type="EMBL" id="CBL18107.1"/>
    </source>
</evidence>
<dbReference type="EMBL" id="FP929052">
    <property type="protein sequence ID" value="CBL18107.1"/>
    <property type="molecule type" value="Genomic_DNA"/>
</dbReference>
<keyword evidence="3" id="KW-1185">Reference proteome</keyword>
<reference evidence="2" key="2">
    <citation type="submission" date="2010-03" db="EMBL/GenBank/DDBJ databases">
        <authorList>
            <person name="Pajon A."/>
        </authorList>
    </citation>
    <scope>NUCLEOTIDE SEQUENCE</scope>
    <source>
        <strain evidence="2">Type strain: 18P13</strain>
    </source>
</reference>
<feature type="transmembrane region" description="Helical" evidence="1">
    <location>
        <begin position="6"/>
        <end position="24"/>
    </location>
</feature>
<proteinExistence type="predicted"/>
<dbReference type="Proteomes" id="UP000007054">
    <property type="component" value="Chromosome"/>
</dbReference>
<reference evidence="2" key="1">
    <citation type="submission" date="2010-03" db="EMBL/GenBank/DDBJ databases">
        <title>The genome sequence of Ruminococcus sp. 18P13.</title>
        <authorList>
            <consortium name="metaHIT consortium -- http://www.metahit.eu/"/>
            <person name="Pajon A."/>
            <person name="Turner K."/>
            <person name="Parkhill J."/>
            <person name="Bernalier A."/>
        </authorList>
    </citation>
    <scope>NUCLEOTIDE SEQUENCE [LARGE SCALE GENOMIC DNA]</scope>
    <source>
        <strain evidence="2">Type strain: 18P13</strain>
    </source>
</reference>
<dbReference type="HOGENOM" id="CLU_122392_0_0_9"/>
<evidence type="ECO:0000256" key="1">
    <source>
        <dbReference type="SAM" id="Phobius"/>
    </source>
</evidence>
<name>D4LER2_RUMC1</name>
<feature type="transmembrane region" description="Helical" evidence="1">
    <location>
        <begin position="100"/>
        <end position="120"/>
    </location>
</feature>
<evidence type="ECO:0000313" key="3">
    <source>
        <dbReference type="Proteomes" id="UP000007054"/>
    </source>
</evidence>
<gene>
    <name evidence="2" type="ordered locus">RUM_20860</name>
</gene>
<sequence length="180" mass="19902">MQRISYRVALGGIITALCLLLMFLTGVMPLLYLALPMVAGALLLIIVSEIGTGWAVLTYAAVSLLSIFVTFDKEAALIFILFFGHYPILRQQLEKLPGKALVWLGKCLTAGICFAADYYATIYVLGLKELAQEFAGLGRYALPVISVLLLGMFLCYDYALGGMLLFYRNWFKPKILGRSK</sequence>
<feature type="transmembrane region" description="Helical" evidence="1">
    <location>
        <begin position="31"/>
        <end position="57"/>
    </location>
</feature>
<keyword evidence="1" id="KW-0812">Transmembrane</keyword>
<dbReference type="PATRIC" id="fig|213810.4.peg.1975"/>
<dbReference type="GeneID" id="83156749"/>
<organism evidence="2 3">
    <name type="scientific">Ruminococcus champanellensis (strain DSM 18848 / JCM 17042 / KCTC 15320 / 18P13)</name>
    <dbReference type="NCBI Taxonomy" id="213810"/>
    <lineage>
        <taxon>Bacteria</taxon>
        <taxon>Bacillati</taxon>
        <taxon>Bacillota</taxon>
        <taxon>Clostridia</taxon>
        <taxon>Eubacteriales</taxon>
        <taxon>Oscillospiraceae</taxon>
        <taxon>Ruminococcus</taxon>
    </lineage>
</organism>
<protein>
    <submittedName>
        <fullName evidence="2">Uncharacterized protein</fullName>
    </submittedName>
</protein>
<dbReference type="BioCyc" id="RCHA213810:RUM_RS10120-MONOMER"/>
<keyword evidence="1" id="KW-0472">Membrane</keyword>
<feature type="transmembrane region" description="Helical" evidence="1">
    <location>
        <begin position="63"/>
        <end position="88"/>
    </location>
</feature>
<feature type="transmembrane region" description="Helical" evidence="1">
    <location>
        <begin position="140"/>
        <end position="167"/>
    </location>
</feature>